<dbReference type="InterPro" id="IPR036390">
    <property type="entry name" value="WH_DNA-bd_sf"/>
</dbReference>
<dbReference type="GO" id="GO:0000976">
    <property type="term" value="F:transcription cis-regulatory region binding"/>
    <property type="evidence" value="ECO:0007669"/>
    <property type="project" value="TreeGrafter"/>
</dbReference>
<keyword evidence="2" id="KW-0805">Transcription regulation</keyword>
<evidence type="ECO:0000256" key="2">
    <source>
        <dbReference type="ARBA" id="ARBA00023015"/>
    </source>
</evidence>
<dbReference type="OrthoDB" id="8587655at2"/>
<evidence type="ECO:0000256" key="1">
    <source>
        <dbReference type="ARBA" id="ARBA00009437"/>
    </source>
</evidence>
<organism evidence="6 7">
    <name type="scientific">Paraburkholderia phytofirmans (strain DSM 17436 / LMG 22146 / PsJN)</name>
    <name type="common">Burkholderia phytofirmans</name>
    <dbReference type="NCBI Taxonomy" id="398527"/>
    <lineage>
        <taxon>Bacteria</taxon>
        <taxon>Pseudomonadati</taxon>
        <taxon>Pseudomonadota</taxon>
        <taxon>Betaproteobacteria</taxon>
        <taxon>Burkholderiales</taxon>
        <taxon>Burkholderiaceae</taxon>
        <taxon>Paraburkholderia</taxon>
    </lineage>
</organism>
<dbReference type="SUPFAM" id="SSF53850">
    <property type="entry name" value="Periplasmic binding protein-like II"/>
    <property type="match status" value="1"/>
</dbReference>
<dbReference type="AlphaFoldDB" id="B2T8M1"/>
<feature type="domain" description="HTH lysR-type" evidence="5">
    <location>
        <begin position="7"/>
        <end position="64"/>
    </location>
</feature>
<protein>
    <submittedName>
        <fullName evidence="6">Transcriptional regulator, LysR family</fullName>
    </submittedName>
</protein>
<sequence>MIKMTDFDLRLLRIFKTVTDCGGLSAAESALNMNLSTISTHIADLESRVGIRLCERGRRGFRLTVEGSSLYQATEKLLDSVEEFRAGLGALRHQLSGELTIGIVDNTITDQHSHIATAIRAVKQRSGDLHIKLEIKSPVEIEEAIQERRLHVGIGPFRNVSPGLTYEPLYTEELHLYCGKEHPIFASAPMDVEMDNLRELDYVARGYMREAKEWIDASRIKVAATVYHMEAVAVLVLSGKFVGYLPTHYAAQWVQQQLMRPLRPDVLSHHAAFSLVTRKDREPTLAVQVFVEALRADLSARITS</sequence>
<dbReference type="PROSITE" id="PS50931">
    <property type="entry name" value="HTH_LYSR"/>
    <property type="match status" value="1"/>
</dbReference>
<dbReference type="PANTHER" id="PTHR30126:SF98">
    <property type="entry name" value="HTH-TYPE TRANSCRIPTIONAL ACTIVATOR BAUR"/>
    <property type="match status" value="1"/>
</dbReference>
<dbReference type="InterPro" id="IPR000847">
    <property type="entry name" value="LysR_HTH_N"/>
</dbReference>
<dbReference type="Gene3D" id="3.40.190.290">
    <property type="match status" value="1"/>
</dbReference>
<dbReference type="PANTHER" id="PTHR30126">
    <property type="entry name" value="HTH-TYPE TRANSCRIPTIONAL REGULATOR"/>
    <property type="match status" value="1"/>
</dbReference>
<keyword evidence="3" id="KW-0238">DNA-binding</keyword>
<dbReference type="Proteomes" id="UP000001739">
    <property type="component" value="Chromosome 2"/>
</dbReference>
<evidence type="ECO:0000256" key="4">
    <source>
        <dbReference type="ARBA" id="ARBA00023163"/>
    </source>
</evidence>
<dbReference type="HOGENOM" id="CLU_039613_0_0_4"/>
<accession>B2T8M1</accession>
<dbReference type="SUPFAM" id="SSF46785">
    <property type="entry name" value="Winged helix' DNA-binding domain"/>
    <property type="match status" value="1"/>
</dbReference>
<proteinExistence type="inferred from homology"/>
<evidence type="ECO:0000259" key="5">
    <source>
        <dbReference type="PROSITE" id="PS50931"/>
    </source>
</evidence>
<dbReference type="STRING" id="398527.Bphyt_6363"/>
<dbReference type="eggNOG" id="COG0583">
    <property type="taxonomic scope" value="Bacteria"/>
</dbReference>
<name>B2T8M1_PARPJ</name>
<dbReference type="CDD" id="cd05466">
    <property type="entry name" value="PBP2_LTTR_substrate"/>
    <property type="match status" value="1"/>
</dbReference>
<dbReference type="InterPro" id="IPR036388">
    <property type="entry name" value="WH-like_DNA-bd_sf"/>
</dbReference>
<dbReference type="InterPro" id="IPR005119">
    <property type="entry name" value="LysR_subst-bd"/>
</dbReference>
<dbReference type="Pfam" id="PF00126">
    <property type="entry name" value="HTH_1"/>
    <property type="match status" value="1"/>
</dbReference>
<comment type="similarity">
    <text evidence="1">Belongs to the LysR transcriptional regulatory family.</text>
</comment>
<dbReference type="Pfam" id="PF03466">
    <property type="entry name" value="LysR_substrate"/>
    <property type="match status" value="1"/>
</dbReference>
<gene>
    <name evidence="6" type="ordered locus">Bphyt_6363</name>
</gene>
<dbReference type="RefSeq" id="WP_012428192.1">
    <property type="nucleotide sequence ID" value="NC_010676.1"/>
</dbReference>
<evidence type="ECO:0000313" key="7">
    <source>
        <dbReference type="Proteomes" id="UP000001739"/>
    </source>
</evidence>
<dbReference type="EMBL" id="CP001053">
    <property type="protein sequence ID" value="ACD20684.1"/>
    <property type="molecule type" value="Genomic_DNA"/>
</dbReference>
<evidence type="ECO:0000313" key="6">
    <source>
        <dbReference type="EMBL" id="ACD20684.1"/>
    </source>
</evidence>
<keyword evidence="4" id="KW-0804">Transcription</keyword>
<dbReference type="Gene3D" id="1.10.10.10">
    <property type="entry name" value="Winged helix-like DNA-binding domain superfamily/Winged helix DNA-binding domain"/>
    <property type="match status" value="1"/>
</dbReference>
<reference evidence="6 7" key="1">
    <citation type="journal article" date="2011" name="J. Bacteriol.">
        <title>Complete genome sequence of the plant growth-promoting endophyte Burkholderia phytofirmans strain PsJN.</title>
        <authorList>
            <person name="Weilharter A."/>
            <person name="Mitter B."/>
            <person name="Shin M.V."/>
            <person name="Chain P.S."/>
            <person name="Nowak J."/>
            <person name="Sessitsch A."/>
        </authorList>
    </citation>
    <scope>NUCLEOTIDE SEQUENCE [LARGE SCALE GENOMIC DNA]</scope>
    <source>
        <strain evidence="7">DSM 17436 / LMG 22146 / PsJN</strain>
    </source>
</reference>
<evidence type="ECO:0000256" key="3">
    <source>
        <dbReference type="ARBA" id="ARBA00023125"/>
    </source>
</evidence>
<dbReference type="GO" id="GO:0003700">
    <property type="term" value="F:DNA-binding transcription factor activity"/>
    <property type="evidence" value="ECO:0007669"/>
    <property type="project" value="InterPro"/>
</dbReference>
<dbReference type="KEGG" id="bpy:Bphyt_6363"/>